<feature type="transmembrane region" description="Helical" evidence="1">
    <location>
        <begin position="29"/>
        <end position="48"/>
    </location>
</feature>
<protein>
    <submittedName>
        <fullName evidence="2">DUF805 domain-containing protein</fullName>
    </submittedName>
</protein>
<evidence type="ECO:0000256" key="1">
    <source>
        <dbReference type="SAM" id="Phobius"/>
    </source>
</evidence>
<dbReference type="InterPro" id="IPR008523">
    <property type="entry name" value="DUF805"/>
</dbReference>
<keyword evidence="1" id="KW-1133">Transmembrane helix</keyword>
<comment type="caution">
    <text evidence="2">The sequence shown here is derived from an EMBL/GenBank/DDBJ whole genome shotgun (WGS) entry which is preliminary data.</text>
</comment>
<dbReference type="Pfam" id="PF05656">
    <property type="entry name" value="DUF805"/>
    <property type="match status" value="1"/>
</dbReference>
<dbReference type="Proteomes" id="UP000676478">
    <property type="component" value="Unassembled WGS sequence"/>
</dbReference>
<dbReference type="EMBL" id="JAERKF010000018">
    <property type="protein sequence ID" value="MBS1011599.1"/>
    <property type="molecule type" value="Genomic_DNA"/>
</dbReference>
<dbReference type="RefSeq" id="WP_024526912.1">
    <property type="nucleotide sequence ID" value="NZ_JAERKE010000019.1"/>
</dbReference>
<accession>A0AA41ERM2</accession>
<dbReference type="PANTHER" id="PTHR34980:SF2">
    <property type="entry name" value="INNER MEMBRANE PROTEIN YHAH-RELATED"/>
    <property type="match status" value="1"/>
</dbReference>
<feature type="transmembrane region" description="Helical" evidence="1">
    <location>
        <begin position="100"/>
        <end position="125"/>
    </location>
</feature>
<gene>
    <name evidence="2" type="ORF">JK167_12280</name>
</gene>
<feature type="transmembrane region" description="Helical" evidence="1">
    <location>
        <begin position="68"/>
        <end position="88"/>
    </location>
</feature>
<proteinExistence type="predicted"/>
<dbReference type="PANTHER" id="PTHR34980">
    <property type="entry name" value="INNER MEMBRANE PROTEIN-RELATED-RELATED"/>
    <property type="match status" value="1"/>
</dbReference>
<name>A0AA41ERM2_LEVBR</name>
<dbReference type="GO" id="GO:0005886">
    <property type="term" value="C:plasma membrane"/>
    <property type="evidence" value="ECO:0007669"/>
    <property type="project" value="TreeGrafter"/>
</dbReference>
<dbReference type="AlphaFoldDB" id="A0AA41ERM2"/>
<evidence type="ECO:0000313" key="2">
    <source>
        <dbReference type="EMBL" id="MBS1011599.1"/>
    </source>
</evidence>
<keyword evidence="1" id="KW-0812">Transmembrane</keyword>
<keyword evidence="1" id="KW-0472">Membrane</keyword>
<evidence type="ECO:0000313" key="3">
    <source>
        <dbReference type="Proteomes" id="UP000676478"/>
    </source>
</evidence>
<reference evidence="2" key="1">
    <citation type="submission" date="2020-12" db="EMBL/GenBank/DDBJ databases">
        <authorList>
            <person name="Mcmullen J.G."/>
        </authorList>
    </citation>
    <scope>NUCLEOTIDE SEQUENCE</scope>
    <source>
        <strain evidence="2">Dm-2019-70</strain>
    </source>
</reference>
<organism evidence="2 3">
    <name type="scientific">Levilactobacillus brevis</name>
    <name type="common">Lactobacillus brevis</name>
    <dbReference type="NCBI Taxonomy" id="1580"/>
    <lineage>
        <taxon>Bacteria</taxon>
        <taxon>Bacillati</taxon>
        <taxon>Bacillota</taxon>
        <taxon>Bacilli</taxon>
        <taxon>Lactobacillales</taxon>
        <taxon>Lactobacillaceae</taxon>
        <taxon>Levilactobacillus</taxon>
    </lineage>
</organism>
<reference evidence="2" key="2">
    <citation type="submission" date="2022-09" db="EMBL/GenBank/DDBJ databases">
        <title>Genome-inferred correspondence between phylogeny and metabolic traits in the wild Drosophila gut microbiome.</title>
        <authorList>
            <person name="Bueno E."/>
            <person name="Blow F."/>
            <person name="Douglas A.E."/>
        </authorList>
    </citation>
    <scope>NUCLEOTIDE SEQUENCE</scope>
    <source>
        <strain evidence="2">Dm-2019-70</strain>
    </source>
</reference>
<sequence length="135" mass="15865">MKYYESWKKYYADFWTRLFDFNGTSTRPAYWWVEITNTIIYAIIIVLISLITKTQISDILSMNTNNNLAFVLFCIITIVYGVFILALTTRRLHDTNNSGWWIVGTFVPFHIGDIIGVYVLILTLLPSRKSKWRQP</sequence>